<accession>A0A3B0W438</accession>
<evidence type="ECO:0000313" key="1">
    <source>
        <dbReference type="EMBL" id="VAW50668.1"/>
    </source>
</evidence>
<evidence type="ECO:0008006" key="2">
    <source>
        <dbReference type="Google" id="ProtNLM"/>
    </source>
</evidence>
<dbReference type="EMBL" id="UOFE01000006">
    <property type="protein sequence ID" value="VAW50668.1"/>
    <property type="molecule type" value="Genomic_DNA"/>
</dbReference>
<protein>
    <recommendedName>
        <fullName evidence="2">Ankyrin repeat domain-containing protein</fullName>
    </recommendedName>
</protein>
<organism evidence="1">
    <name type="scientific">hydrothermal vent metagenome</name>
    <dbReference type="NCBI Taxonomy" id="652676"/>
    <lineage>
        <taxon>unclassified sequences</taxon>
        <taxon>metagenomes</taxon>
        <taxon>ecological metagenomes</taxon>
    </lineage>
</organism>
<dbReference type="AlphaFoldDB" id="A0A3B0W438"/>
<proteinExistence type="predicted"/>
<name>A0A3B0W438_9ZZZZ</name>
<gene>
    <name evidence="1" type="ORF">MNBD_GAMMA05-2596</name>
</gene>
<reference evidence="1" key="1">
    <citation type="submission" date="2018-06" db="EMBL/GenBank/DDBJ databases">
        <authorList>
            <person name="Zhirakovskaya E."/>
        </authorList>
    </citation>
    <scope>NUCLEOTIDE SEQUENCE</scope>
</reference>
<sequence>MLSIMTNDRKAVELLLKAGADVRNNKREQAINLAKMIQDKRLSN</sequence>